<dbReference type="OrthoDB" id="2968323at2759"/>
<keyword evidence="2" id="KW-1185">Reference proteome</keyword>
<dbReference type="InParanoid" id="A0A067M0B8"/>
<dbReference type="EMBL" id="KL198095">
    <property type="protein sequence ID" value="KDQ08120.1"/>
    <property type="molecule type" value="Genomic_DNA"/>
</dbReference>
<protein>
    <submittedName>
        <fullName evidence="1">Uncharacterized protein</fullName>
    </submittedName>
</protein>
<dbReference type="Proteomes" id="UP000027195">
    <property type="component" value="Unassembled WGS sequence"/>
</dbReference>
<proteinExistence type="predicted"/>
<accession>A0A067M0B8</accession>
<dbReference type="PANTHER" id="PTHR36091:SF2">
    <property type="entry name" value="AMINOGLYCOSIDE PHOSPHOTRANSFERASE DOMAIN-CONTAINING PROTEIN"/>
    <property type="match status" value="1"/>
</dbReference>
<dbReference type="GO" id="GO:0005739">
    <property type="term" value="C:mitochondrion"/>
    <property type="evidence" value="ECO:0007669"/>
    <property type="project" value="TreeGrafter"/>
</dbReference>
<dbReference type="InterPro" id="IPR011009">
    <property type="entry name" value="Kinase-like_dom_sf"/>
</dbReference>
<reference evidence="2" key="1">
    <citation type="journal article" date="2014" name="Proc. Natl. Acad. Sci. U.S.A.">
        <title>Extensive sampling of basidiomycete genomes demonstrates inadequacy of the white-rot/brown-rot paradigm for wood decay fungi.</title>
        <authorList>
            <person name="Riley R."/>
            <person name="Salamov A.A."/>
            <person name="Brown D.W."/>
            <person name="Nagy L.G."/>
            <person name="Floudas D."/>
            <person name="Held B.W."/>
            <person name="Levasseur A."/>
            <person name="Lombard V."/>
            <person name="Morin E."/>
            <person name="Otillar R."/>
            <person name="Lindquist E.A."/>
            <person name="Sun H."/>
            <person name="LaButti K.M."/>
            <person name="Schmutz J."/>
            <person name="Jabbour D."/>
            <person name="Luo H."/>
            <person name="Baker S.E."/>
            <person name="Pisabarro A.G."/>
            <person name="Walton J.D."/>
            <person name="Blanchette R.A."/>
            <person name="Henrissat B."/>
            <person name="Martin F."/>
            <person name="Cullen D."/>
            <person name="Hibbett D.S."/>
            <person name="Grigoriev I.V."/>
        </authorList>
    </citation>
    <scope>NUCLEOTIDE SEQUENCE [LARGE SCALE GENOMIC DNA]</scope>
    <source>
        <strain evidence="2">FD-172 SS1</strain>
    </source>
</reference>
<evidence type="ECO:0000313" key="1">
    <source>
        <dbReference type="EMBL" id="KDQ08120.1"/>
    </source>
</evidence>
<dbReference type="AlphaFoldDB" id="A0A067M0B8"/>
<dbReference type="SUPFAM" id="SSF56112">
    <property type="entry name" value="Protein kinase-like (PK-like)"/>
    <property type="match status" value="1"/>
</dbReference>
<sequence length="472" mass="52817">MDDSRQVIAKIPFPNAGPARLLTCSEVATMDFLCTRLGAPVPSASKDNPIGCEYIIMELCEGTAFAEQEYISTTVLKEIAISQMHLSDIPFSQYGSIFYTQDVSPELQSRPLYSGDFAEEEFRIGPSVERRFYRSERAHVELDRGPWKDIYSYIRAIAACEIDWIRAHSGSPAAQEQLGAHHTPEEHTSMLEQWLSLAPAVLPQDPQLLSPTLMHPDLHGINIMVKPAISPADSDTISIIDWQGTTSVRPLFESVLPTCLTVDPADLRFVKLSKNLDPPTAPDVSGLDTDQQAVVECELGRITMMKHHLRKIAEIRPALYLAMQSEHALWLRHALYFSSHTWSDGLPNLTQTLVKMCAEYGGTIPVHEDYPHCPISFSPEDDEARERDLQRVVGLEAQLEYLVQKKMKESGIILHTGGLVSAEDFDLAKKIDGEYFAEMMNAGDMDAKAVERLRSIWPTRPGRFDFAVESCV</sequence>
<evidence type="ECO:0000313" key="2">
    <source>
        <dbReference type="Proteomes" id="UP000027195"/>
    </source>
</evidence>
<dbReference type="InterPro" id="IPR051035">
    <property type="entry name" value="Mito_inheritance_9"/>
</dbReference>
<dbReference type="HOGENOM" id="CLU_019189_13_1_1"/>
<gene>
    <name evidence="1" type="ORF">BOTBODRAFT_139303</name>
</gene>
<dbReference type="PANTHER" id="PTHR36091">
    <property type="entry name" value="ALTERED INHERITANCE OF MITOCHONDRIA PROTEIN 9, MITOCHONDRIAL"/>
    <property type="match status" value="1"/>
</dbReference>
<name>A0A067M0B8_BOTB1</name>
<organism evidence="1 2">
    <name type="scientific">Botryobasidium botryosum (strain FD-172 SS1)</name>
    <dbReference type="NCBI Taxonomy" id="930990"/>
    <lineage>
        <taxon>Eukaryota</taxon>
        <taxon>Fungi</taxon>
        <taxon>Dikarya</taxon>
        <taxon>Basidiomycota</taxon>
        <taxon>Agaricomycotina</taxon>
        <taxon>Agaricomycetes</taxon>
        <taxon>Cantharellales</taxon>
        <taxon>Botryobasidiaceae</taxon>
        <taxon>Botryobasidium</taxon>
    </lineage>
</organism>